<name>A0A4Y2W490_ARAVE</name>
<feature type="compositionally biased region" description="Basic and acidic residues" evidence="1">
    <location>
        <begin position="134"/>
        <end position="150"/>
    </location>
</feature>
<protein>
    <submittedName>
        <fullName evidence="2">Uncharacterized protein</fullName>
    </submittedName>
</protein>
<evidence type="ECO:0000256" key="1">
    <source>
        <dbReference type="SAM" id="MobiDB-lite"/>
    </source>
</evidence>
<dbReference type="Proteomes" id="UP000499080">
    <property type="component" value="Unassembled WGS sequence"/>
</dbReference>
<feature type="region of interest" description="Disordered" evidence="1">
    <location>
        <begin position="116"/>
        <end position="157"/>
    </location>
</feature>
<gene>
    <name evidence="2" type="ORF">AVEN_114778_1</name>
</gene>
<evidence type="ECO:0000313" key="2">
    <source>
        <dbReference type="EMBL" id="GBO31681.1"/>
    </source>
</evidence>
<dbReference type="EMBL" id="BGPR01055024">
    <property type="protein sequence ID" value="GBO31681.1"/>
    <property type="molecule type" value="Genomic_DNA"/>
</dbReference>
<sequence>MRDSILKRKRPRWRKPLSKIQKVTGSESLAANPPATRKIPANGKQQLRTVEIGRKHTTNHAVRPTLQRHAMTRHAIEPSNAVTRRTRIARRRDTVQSCEMRHTINPAIQCHSMNRANRETSTQRQRITKRKPGKHGEEKQVTHALEERQTMNRAYQQ</sequence>
<evidence type="ECO:0000313" key="3">
    <source>
        <dbReference type="Proteomes" id="UP000499080"/>
    </source>
</evidence>
<organism evidence="2 3">
    <name type="scientific">Araneus ventricosus</name>
    <name type="common">Orbweaver spider</name>
    <name type="synonym">Epeira ventricosa</name>
    <dbReference type="NCBI Taxonomy" id="182803"/>
    <lineage>
        <taxon>Eukaryota</taxon>
        <taxon>Metazoa</taxon>
        <taxon>Ecdysozoa</taxon>
        <taxon>Arthropoda</taxon>
        <taxon>Chelicerata</taxon>
        <taxon>Arachnida</taxon>
        <taxon>Araneae</taxon>
        <taxon>Araneomorphae</taxon>
        <taxon>Entelegynae</taxon>
        <taxon>Araneoidea</taxon>
        <taxon>Araneidae</taxon>
        <taxon>Araneus</taxon>
    </lineage>
</organism>
<dbReference type="AlphaFoldDB" id="A0A4Y2W490"/>
<feature type="compositionally biased region" description="Polar residues" evidence="1">
    <location>
        <begin position="116"/>
        <end position="125"/>
    </location>
</feature>
<accession>A0A4Y2W490</accession>
<proteinExistence type="predicted"/>
<comment type="caution">
    <text evidence="2">The sequence shown here is derived from an EMBL/GenBank/DDBJ whole genome shotgun (WGS) entry which is preliminary data.</text>
</comment>
<keyword evidence="3" id="KW-1185">Reference proteome</keyword>
<reference evidence="2 3" key="1">
    <citation type="journal article" date="2019" name="Sci. Rep.">
        <title>Orb-weaving spider Araneus ventricosus genome elucidates the spidroin gene catalogue.</title>
        <authorList>
            <person name="Kono N."/>
            <person name="Nakamura H."/>
            <person name="Ohtoshi R."/>
            <person name="Moran D.A.P."/>
            <person name="Shinohara A."/>
            <person name="Yoshida Y."/>
            <person name="Fujiwara M."/>
            <person name="Mori M."/>
            <person name="Tomita M."/>
            <person name="Arakawa K."/>
        </authorList>
    </citation>
    <scope>NUCLEOTIDE SEQUENCE [LARGE SCALE GENOMIC DNA]</scope>
</reference>